<reference evidence="1 2" key="1">
    <citation type="submission" date="2018-11" db="EMBL/GenBank/DDBJ databases">
        <authorList>
            <consortium name="Pathogen Informatics"/>
        </authorList>
    </citation>
    <scope>NUCLEOTIDE SEQUENCE [LARGE SCALE GENOMIC DNA]</scope>
    <source>
        <strain evidence="1 2">Zambia</strain>
    </source>
</reference>
<gene>
    <name evidence="1" type="ORF">SMRZ_LOCUS16368</name>
</gene>
<dbReference type="EMBL" id="UZAI01017124">
    <property type="protein sequence ID" value="VDP20754.1"/>
    <property type="molecule type" value="Genomic_DNA"/>
</dbReference>
<protein>
    <submittedName>
        <fullName evidence="1">Uncharacterized protein</fullName>
    </submittedName>
</protein>
<dbReference type="AlphaFoldDB" id="A0A183MJZ3"/>
<sequence length="45" mass="4845">MNNRCCVAFISSFIRFSSSSCLRLSSSALALARSHSFVGCRWGAG</sequence>
<evidence type="ECO:0000313" key="1">
    <source>
        <dbReference type="EMBL" id="VDP20754.1"/>
    </source>
</evidence>
<keyword evidence="2" id="KW-1185">Reference proteome</keyword>
<organism evidence="1 2">
    <name type="scientific">Schistosoma margrebowiei</name>
    <dbReference type="NCBI Taxonomy" id="48269"/>
    <lineage>
        <taxon>Eukaryota</taxon>
        <taxon>Metazoa</taxon>
        <taxon>Spiralia</taxon>
        <taxon>Lophotrochozoa</taxon>
        <taxon>Platyhelminthes</taxon>
        <taxon>Trematoda</taxon>
        <taxon>Digenea</taxon>
        <taxon>Strigeidida</taxon>
        <taxon>Schistosomatoidea</taxon>
        <taxon>Schistosomatidae</taxon>
        <taxon>Schistosoma</taxon>
    </lineage>
</organism>
<accession>A0A183MJZ3</accession>
<dbReference type="Proteomes" id="UP000277204">
    <property type="component" value="Unassembled WGS sequence"/>
</dbReference>
<proteinExistence type="predicted"/>
<name>A0A183MJZ3_9TREM</name>
<evidence type="ECO:0000313" key="2">
    <source>
        <dbReference type="Proteomes" id="UP000277204"/>
    </source>
</evidence>